<protein>
    <submittedName>
        <fullName evidence="2">Uncharacterized protein</fullName>
    </submittedName>
</protein>
<name>A0A9Q1G350_SYNKA</name>
<dbReference type="EMBL" id="JAINUF010000002">
    <property type="protein sequence ID" value="KAJ8373895.1"/>
    <property type="molecule type" value="Genomic_DNA"/>
</dbReference>
<comment type="caution">
    <text evidence="2">The sequence shown here is derived from an EMBL/GenBank/DDBJ whole genome shotgun (WGS) entry which is preliminary data.</text>
</comment>
<dbReference type="OrthoDB" id="10377386at2759"/>
<organism evidence="2 3">
    <name type="scientific">Synaphobranchus kaupii</name>
    <name type="common">Kaup's arrowtooth eel</name>
    <dbReference type="NCBI Taxonomy" id="118154"/>
    <lineage>
        <taxon>Eukaryota</taxon>
        <taxon>Metazoa</taxon>
        <taxon>Chordata</taxon>
        <taxon>Craniata</taxon>
        <taxon>Vertebrata</taxon>
        <taxon>Euteleostomi</taxon>
        <taxon>Actinopterygii</taxon>
        <taxon>Neopterygii</taxon>
        <taxon>Teleostei</taxon>
        <taxon>Anguilliformes</taxon>
        <taxon>Synaphobranchidae</taxon>
        <taxon>Synaphobranchus</taxon>
    </lineage>
</organism>
<dbReference type="Proteomes" id="UP001152622">
    <property type="component" value="Chromosome 2"/>
</dbReference>
<dbReference type="AlphaFoldDB" id="A0A9Q1G350"/>
<feature type="region of interest" description="Disordered" evidence="1">
    <location>
        <begin position="117"/>
        <end position="137"/>
    </location>
</feature>
<accession>A0A9Q1G350</accession>
<evidence type="ECO:0000313" key="3">
    <source>
        <dbReference type="Proteomes" id="UP001152622"/>
    </source>
</evidence>
<sequence length="154" mass="16405">MLSSLLALKQVKISPAMNNDTTFDPSPLVPELGEYILIPFVGFTLFGILASLDLPAGAETEALGGLQLQRAELRQRRVPRRARRTDGATLETRGGVQRISFLQLEPSAQTVMSHPAQDISASGGRGGAELGQHSTGAGSHCWEGDLQAACHTNK</sequence>
<keyword evidence="3" id="KW-1185">Reference proteome</keyword>
<proteinExistence type="predicted"/>
<evidence type="ECO:0000256" key="1">
    <source>
        <dbReference type="SAM" id="MobiDB-lite"/>
    </source>
</evidence>
<reference evidence="2" key="1">
    <citation type="journal article" date="2023" name="Science">
        <title>Genome structures resolve the early diversification of teleost fishes.</title>
        <authorList>
            <person name="Parey E."/>
            <person name="Louis A."/>
            <person name="Montfort J."/>
            <person name="Bouchez O."/>
            <person name="Roques C."/>
            <person name="Iampietro C."/>
            <person name="Lluch J."/>
            <person name="Castinel A."/>
            <person name="Donnadieu C."/>
            <person name="Desvignes T."/>
            <person name="Floi Bucao C."/>
            <person name="Jouanno E."/>
            <person name="Wen M."/>
            <person name="Mejri S."/>
            <person name="Dirks R."/>
            <person name="Jansen H."/>
            <person name="Henkel C."/>
            <person name="Chen W.J."/>
            <person name="Zahm M."/>
            <person name="Cabau C."/>
            <person name="Klopp C."/>
            <person name="Thompson A.W."/>
            <person name="Robinson-Rechavi M."/>
            <person name="Braasch I."/>
            <person name="Lecointre G."/>
            <person name="Bobe J."/>
            <person name="Postlethwait J.H."/>
            <person name="Berthelot C."/>
            <person name="Roest Crollius H."/>
            <person name="Guiguen Y."/>
        </authorList>
    </citation>
    <scope>NUCLEOTIDE SEQUENCE</scope>
    <source>
        <strain evidence="2">WJC10195</strain>
    </source>
</reference>
<gene>
    <name evidence="2" type="ORF">SKAU_G00044750</name>
</gene>
<evidence type="ECO:0000313" key="2">
    <source>
        <dbReference type="EMBL" id="KAJ8373895.1"/>
    </source>
</evidence>